<dbReference type="KEGG" id="hir:HETIRDRAFT_427322"/>
<dbReference type="HOGENOM" id="CLU_1151910_0_0_1"/>
<evidence type="ECO:0000256" key="1">
    <source>
        <dbReference type="SAM" id="SignalP"/>
    </source>
</evidence>
<dbReference type="EMBL" id="KI925458">
    <property type="protein sequence ID" value="ETW82223.1"/>
    <property type="molecule type" value="Genomic_DNA"/>
</dbReference>
<protein>
    <submittedName>
        <fullName evidence="2">Uncharacterized protein</fullName>
    </submittedName>
</protein>
<dbReference type="Proteomes" id="UP000030671">
    <property type="component" value="Unassembled WGS sequence"/>
</dbReference>
<proteinExistence type="predicted"/>
<dbReference type="RefSeq" id="XP_009546765.1">
    <property type="nucleotide sequence ID" value="XM_009548470.1"/>
</dbReference>
<evidence type="ECO:0000313" key="2">
    <source>
        <dbReference type="EMBL" id="ETW82223.1"/>
    </source>
</evidence>
<keyword evidence="3" id="KW-1185">Reference proteome</keyword>
<keyword evidence="1" id="KW-0732">Signal</keyword>
<name>W4K8W0_HETIT</name>
<gene>
    <name evidence="2" type="ORF">HETIRDRAFT_427322</name>
</gene>
<organism evidence="2 3">
    <name type="scientific">Heterobasidion irregulare (strain TC 32-1)</name>
    <dbReference type="NCBI Taxonomy" id="747525"/>
    <lineage>
        <taxon>Eukaryota</taxon>
        <taxon>Fungi</taxon>
        <taxon>Dikarya</taxon>
        <taxon>Basidiomycota</taxon>
        <taxon>Agaricomycotina</taxon>
        <taxon>Agaricomycetes</taxon>
        <taxon>Russulales</taxon>
        <taxon>Bondarzewiaceae</taxon>
        <taxon>Heterobasidion</taxon>
        <taxon>Heterobasidion annosum species complex</taxon>
    </lineage>
</organism>
<evidence type="ECO:0000313" key="3">
    <source>
        <dbReference type="Proteomes" id="UP000030671"/>
    </source>
</evidence>
<dbReference type="InParanoid" id="W4K8W0"/>
<dbReference type="GeneID" id="20674199"/>
<dbReference type="AlphaFoldDB" id="W4K8W0"/>
<reference evidence="2 3" key="1">
    <citation type="journal article" date="2012" name="New Phytol.">
        <title>Insight into trade-off between wood decay and parasitism from the genome of a fungal forest pathogen.</title>
        <authorList>
            <person name="Olson A."/>
            <person name="Aerts A."/>
            <person name="Asiegbu F."/>
            <person name="Belbahri L."/>
            <person name="Bouzid O."/>
            <person name="Broberg A."/>
            <person name="Canback B."/>
            <person name="Coutinho P.M."/>
            <person name="Cullen D."/>
            <person name="Dalman K."/>
            <person name="Deflorio G."/>
            <person name="van Diepen L.T."/>
            <person name="Dunand C."/>
            <person name="Duplessis S."/>
            <person name="Durling M."/>
            <person name="Gonthier P."/>
            <person name="Grimwood J."/>
            <person name="Fossdal C.G."/>
            <person name="Hansson D."/>
            <person name="Henrissat B."/>
            <person name="Hietala A."/>
            <person name="Himmelstrand K."/>
            <person name="Hoffmeister D."/>
            <person name="Hogberg N."/>
            <person name="James T.Y."/>
            <person name="Karlsson M."/>
            <person name="Kohler A."/>
            <person name="Kues U."/>
            <person name="Lee Y.H."/>
            <person name="Lin Y.C."/>
            <person name="Lind M."/>
            <person name="Lindquist E."/>
            <person name="Lombard V."/>
            <person name="Lucas S."/>
            <person name="Lunden K."/>
            <person name="Morin E."/>
            <person name="Murat C."/>
            <person name="Park J."/>
            <person name="Raffaello T."/>
            <person name="Rouze P."/>
            <person name="Salamov A."/>
            <person name="Schmutz J."/>
            <person name="Solheim H."/>
            <person name="Stahlberg J."/>
            <person name="Velez H."/>
            <person name="de Vries R.P."/>
            <person name="Wiebenga A."/>
            <person name="Woodward S."/>
            <person name="Yakovlev I."/>
            <person name="Garbelotto M."/>
            <person name="Martin F."/>
            <person name="Grigoriev I.V."/>
            <person name="Stenlid J."/>
        </authorList>
    </citation>
    <scope>NUCLEOTIDE SEQUENCE [LARGE SCALE GENOMIC DNA]</scope>
    <source>
        <strain evidence="2 3">TC 32-1</strain>
    </source>
</reference>
<accession>W4K8W0</accession>
<feature type="chain" id="PRO_5004844352" evidence="1">
    <location>
        <begin position="25"/>
        <end position="241"/>
    </location>
</feature>
<sequence>MTLPSLALCVLLVFVLETAAIAHALTRRPVAPRDEAPQGGITESTAVDMIVAVGTTSNIESYCRHSTRSPSFNPVLSVVVIATFMWLDWVCRTIRRTVSLERRLRLEIRNLLTLFCGVAANGPSTPGGVGRPANRNSDAAGIMRGDPYPNSTLYIIVFIKAALTAVGALTQQEVFESEIREGLRRHMKSQRLYIPWDKRVGYGPPTSPRKIIAMHQTREMKSSRRTIFAALGIHFLERVQG</sequence>
<feature type="signal peptide" evidence="1">
    <location>
        <begin position="1"/>
        <end position="24"/>
    </location>
</feature>